<gene>
    <name evidence="1" type="ORF">OCU04_007223</name>
</gene>
<proteinExistence type="predicted"/>
<organism evidence="1 2">
    <name type="scientific">Sclerotinia nivalis</name>
    <dbReference type="NCBI Taxonomy" id="352851"/>
    <lineage>
        <taxon>Eukaryota</taxon>
        <taxon>Fungi</taxon>
        <taxon>Dikarya</taxon>
        <taxon>Ascomycota</taxon>
        <taxon>Pezizomycotina</taxon>
        <taxon>Leotiomycetes</taxon>
        <taxon>Helotiales</taxon>
        <taxon>Sclerotiniaceae</taxon>
        <taxon>Sclerotinia</taxon>
    </lineage>
</organism>
<name>A0A9X0ALD5_9HELO</name>
<accession>A0A9X0ALD5</accession>
<sequence>MKTIHSISIILERELKVIQNFRNRGETPFMASQQIHDKGPLKSLSVERVASCSFEEKDGWVRLQIICEISRNMWRQLAVNIPSIKYHGVDCRLDCWEPRGGKSKQDASYH</sequence>
<reference evidence="1" key="1">
    <citation type="submission" date="2022-11" db="EMBL/GenBank/DDBJ databases">
        <title>Genome Resource of Sclerotinia nivalis Strain SnTB1, a Plant Pathogen Isolated from American Ginseng.</title>
        <authorList>
            <person name="Fan S."/>
        </authorList>
    </citation>
    <scope>NUCLEOTIDE SEQUENCE</scope>
    <source>
        <strain evidence="1">SnTB1</strain>
    </source>
</reference>
<keyword evidence="2" id="KW-1185">Reference proteome</keyword>
<evidence type="ECO:0000313" key="2">
    <source>
        <dbReference type="Proteomes" id="UP001152300"/>
    </source>
</evidence>
<protein>
    <submittedName>
        <fullName evidence="1">Uncharacterized protein</fullName>
    </submittedName>
</protein>
<comment type="caution">
    <text evidence="1">The sequence shown here is derived from an EMBL/GenBank/DDBJ whole genome shotgun (WGS) entry which is preliminary data.</text>
</comment>
<dbReference type="EMBL" id="JAPEIS010000007">
    <property type="protein sequence ID" value="KAJ8064919.1"/>
    <property type="molecule type" value="Genomic_DNA"/>
</dbReference>
<dbReference type="AlphaFoldDB" id="A0A9X0ALD5"/>
<evidence type="ECO:0000313" key="1">
    <source>
        <dbReference type="EMBL" id="KAJ8064919.1"/>
    </source>
</evidence>
<dbReference type="Proteomes" id="UP001152300">
    <property type="component" value="Unassembled WGS sequence"/>
</dbReference>